<protein>
    <submittedName>
        <fullName evidence="1">Uncharacterized protein</fullName>
    </submittedName>
</protein>
<name>A0A098TKY9_9CYAN</name>
<dbReference type="Proteomes" id="UP000030170">
    <property type="component" value="Unassembled WGS sequence"/>
</dbReference>
<comment type="caution">
    <text evidence="1">The sequence shown here is derived from an EMBL/GenBank/DDBJ whole genome shotgun (WGS) entry which is preliminary data.</text>
</comment>
<evidence type="ECO:0000313" key="2">
    <source>
        <dbReference type="Proteomes" id="UP000030170"/>
    </source>
</evidence>
<sequence>MKPRGTIRLVLPDLEKLCKEYISQREIKNHDQADFLILELIDQCVRTQAGGFLDSYYGYLKSNPEKHAPMIEYVRFRTGENLKLDTFDTNNSLSSKILKKLKDPIDLVMSIERKLSSVWIRVVSLLMPSAFREQNISFASIGEKHAWMWDFYTLSCQLENAGFKNIERLNFNTTHILGFPLIPLDIDNENIPRKGEGSMYIEATK</sequence>
<accession>A0A098TKY9</accession>
<gene>
    <name evidence="1" type="ORF">DO97_08160</name>
</gene>
<dbReference type="AlphaFoldDB" id="A0A098TKY9"/>
<reference evidence="1 2" key="1">
    <citation type="journal article" date="2014" name="Mol. Ecol.">
        <title>Evolution of Synechococcus.</title>
        <authorList>
            <person name="Dvorak P."/>
            <person name="Casamatta D."/>
            <person name="Hasler P."/>
            <person name="Poulickova A."/>
            <person name="Ondrej V."/>
            <person name="Sanges R."/>
        </authorList>
    </citation>
    <scope>NUCLEOTIDE SEQUENCE [LARGE SCALE GENOMIC DNA]</scope>
    <source>
        <strain evidence="1 2">CAUP A 1101</strain>
    </source>
</reference>
<keyword evidence="2" id="KW-1185">Reference proteome</keyword>
<organism evidence="1 2">
    <name type="scientific">Neosynechococcus sphagnicola sy1</name>
    <dbReference type="NCBI Taxonomy" id="1497020"/>
    <lineage>
        <taxon>Bacteria</taxon>
        <taxon>Bacillati</taxon>
        <taxon>Cyanobacteriota</taxon>
        <taxon>Cyanophyceae</taxon>
        <taxon>Neosynechococcales</taxon>
        <taxon>Neosynechococcaceae</taxon>
        <taxon>Neosynechococcus</taxon>
    </lineage>
</organism>
<dbReference type="EMBL" id="JJML01000025">
    <property type="protein sequence ID" value="KGF72512.1"/>
    <property type="molecule type" value="Genomic_DNA"/>
</dbReference>
<evidence type="ECO:0000313" key="1">
    <source>
        <dbReference type="EMBL" id="KGF72512.1"/>
    </source>
</evidence>
<proteinExistence type="predicted"/>